<feature type="chain" id="PRO_5026082884" evidence="1">
    <location>
        <begin position="31"/>
        <end position="88"/>
    </location>
</feature>
<dbReference type="RefSeq" id="WP_160423292.1">
    <property type="nucleotide sequence ID" value="NZ_WSTA01000016.1"/>
</dbReference>
<feature type="signal peptide" evidence="1">
    <location>
        <begin position="1"/>
        <end position="30"/>
    </location>
</feature>
<protein>
    <submittedName>
        <fullName evidence="2">Uncharacterized protein</fullName>
    </submittedName>
</protein>
<dbReference type="EMBL" id="WSTA01000016">
    <property type="protein sequence ID" value="MWB97946.1"/>
    <property type="molecule type" value="Genomic_DNA"/>
</dbReference>
<keyword evidence="3" id="KW-1185">Reference proteome</keyword>
<sequence length="88" mass="9315">MNRLKKSLVGSALGLALVGGSLVAAAPAVAATSVTEWIQQSTKSSCLGAMEGIVRKASYSGYKNIKTSSCIYLSTRKVWEGWVSYTKP</sequence>
<name>A0A6I4NU22_9MICO</name>
<comment type="caution">
    <text evidence="2">The sequence shown here is derived from an EMBL/GenBank/DDBJ whole genome shotgun (WGS) entry which is preliminary data.</text>
</comment>
<dbReference type="Proteomes" id="UP000438182">
    <property type="component" value="Unassembled WGS sequence"/>
</dbReference>
<keyword evidence="1" id="KW-0732">Signal</keyword>
<proteinExistence type="predicted"/>
<accession>A0A6I4NU22</accession>
<gene>
    <name evidence="2" type="ORF">GB864_05210</name>
</gene>
<organism evidence="2 3">
    <name type="scientific">Agromyces seonyuensis</name>
    <dbReference type="NCBI Taxonomy" id="2662446"/>
    <lineage>
        <taxon>Bacteria</taxon>
        <taxon>Bacillati</taxon>
        <taxon>Actinomycetota</taxon>
        <taxon>Actinomycetes</taxon>
        <taxon>Micrococcales</taxon>
        <taxon>Microbacteriaceae</taxon>
        <taxon>Agromyces</taxon>
    </lineage>
</organism>
<evidence type="ECO:0000313" key="2">
    <source>
        <dbReference type="EMBL" id="MWB97946.1"/>
    </source>
</evidence>
<evidence type="ECO:0000313" key="3">
    <source>
        <dbReference type="Proteomes" id="UP000438182"/>
    </source>
</evidence>
<reference evidence="2 3" key="1">
    <citation type="submission" date="2019-12" db="EMBL/GenBank/DDBJ databases">
        <authorList>
            <person name="Kim Y.S."/>
        </authorList>
    </citation>
    <scope>NUCLEOTIDE SEQUENCE [LARGE SCALE GENOMIC DNA]</scope>
    <source>
        <strain evidence="2 3">MMS17-SY077</strain>
    </source>
</reference>
<dbReference type="AlphaFoldDB" id="A0A6I4NU22"/>
<evidence type="ECO:0000256" key="1">
    <source>
        <dbReference type="SAM" id="SignalP"/>
    </source>
</evidence>